<sequence length="140" mass="15702">MDLSLELPWLEKELLFVFFPSALFASICNVLVLASVIPFKRKALMRMIRISNKVMWVAVSFMAVAYVAAGVVIMQEPPSPRHRSSLGWPTVFLMSISAGSLGSVFVALGVLAIKHTVIKRNWRQQNRDTKAKRLLTKIDS</sequence>
<dbReference type="PANTHER" id="PTHR24186">
    <property type="entry name" value="PROTEIN PHOSPHATASE 1 REGULATORY SUBUNIT"/>
    <property type="match status" value="1"/>
</dbReference>
<evidence type="ECO:0000256" key="4">
    <source>
        <dbReference type="ARBA" id="ARBA00022989"/>
    </source>
</evidence>
<dbReference type="EMBL" id="JAVIJP010000004">
    <property type="protein sequence ID" value="KAL3654552.1"/>
    <property type="molecule type" value="Genomic_DNA"/>
</dbReference>
<reference evidence="10" key="1">
    <citation type="journal article" date="2024" name="IScience">
        <title>Strigolactones Initiate the Formation of Haustorium-like Structures in Castilleja.</title>
        <authorList>
            <person name="Buerger M."/>
            <person name="Peterson D."/>
            <person name="Chory J."/>
        </authorList>
    </citation>
    <scope>NUCLEOTIDE SEQUENCE [LARGE SCALE GENOMIC DNA]</scope>
</reference>
<dbReference type="Pfam" id="PF13962">
    <property type="entry name" value="PGG"/>
    <property type="match status" value="1"/>
</dbReference>
<evidence type="ECO:0000256" key="1">
    <source>
        <dbReference type="ARBA" id="ARBA00004141"/>
    </source>
</evidence>
<keyword evidence="2 7" id="KW-0812">Transmembrane</keyword>
<evidence type="ECO:0000256" key="7">
    <source>
        <dbReference type="SAM" id="Phobius"/>
    </source>
</evidence>
<keyword evidence="3" id="KW-0677">Repeat</keyword>
<dbReference type="GO" id="GO:0016020">
    <property type="term" value="C:membrane"/>
    <property type="evidence" value="ECO:0007669"/>
    <property type="project" value="UniProtKB-SubCell"/>
</dbReference>
<feature type="transmembrane region" description="Helical" evidence="7">
    <location>
        <begin position="54"/>
        <end position="74"/>
    </location>
</feature>
<evidence type="ECO:0000256" key="2">
    <source>
        <dbReference type="ARBA" id="ARBA00022692"/>
    </source>
</evidence>
<keyword evidence="5" id="KW-0040">ANK repeat</keyword>
<evidence type="ECO:0000259" key="8">
    <source>
        <dbReference type="Pfam" id="PF13962"/>
    </source>
</evidence>
<keyword evidence="6 7" id="KW-0472">Membrane</keyword>
<dbReference type="Proteomes" id="UP001632038">
    <property type="component" value="Unassembled WGS sequence"/>
</dbReference>
<proteinExistence type="predicted"/>
<feature type="transmembrane region" description="Helical" evidence="7">
    <location>
        <begin position="86"/>
        <end position="113"/>
    </location>
</feature>
<organism evidence="9 10">
    <name type="scientific">Castilleja foliolosa</name>
    <dbReference type="NCBI Taxonomy" id="1961234"/>
    <lineage>
        <taxon>Eukaryota</taxon>
        <taxon>Viridiplantae</taxon>
        <taxon>Streptophyta</taxon>
        <taxon>Embryophyta</taxon>
        <taxon>Tracheophyta</taxon>
        <taxon>Spermatophyta</taxon>
        <taxon>Magnoliopsida</taxon>
        <taxon>eudicotyledons</taxon>
        <taxon>Gunneridae</taxon>
        <taxon>Pentapetalae</taxon>
        <taxon>asterids</taxon>
        <taxon>lamiids</taxon>
        <taxon>Lamiales</taxon>
        <taxon>Orobanchaceae</taxon>
        <taxon>Pedicularideae</taxon>
        <taxon>Castillejinae</taxon>
        <taxon>Castilleja</taxon>
    </lineage>
</organism>
<evidence type="ECO:0000313" key="10">
    <source>
        <dbReference type="Proteomes" id="UP001632038"/>
    </source>
</evidence>
<name>A0ABD3EK27_9LAMI</name>
<evidence type="ECO:0000313" key="9">
    <source>
        <dbReference type="EMBL" id="KAL3654552.1"/>
    </source>
</evidence>
<keyword evidence="4 7" id="KW-1133">Transmembrane helix</keyword>
<protein>
    <recommendedName>
        <fullName evidence="8">PGG domain-containing protein</fullName>
    </recommendedName>
</protein>
<evidence type="ECO:0000256" key="5">
    <source>
        <dbReference type="ARBA" id="ARBA00023043"/>
    </source>
</evidence>
<dbReference type="PANTHER" id="PTHR24186:SF38">
    <property type="entry name" value="ANKYRIN REPEAT FAMILY PROTEIN"/>
    <property type="match status" value="1"/>
</dbReference>
<gene>
    <name evidence="9" type="ORF">CASFOL_001537</name>
</gene>
<accession>A0ABD3EK27</accession>
<evidence type="ECO:0000256" key="6">
    <source>
        <dbReference type="ARBA" id="ARBA00023136"/>
    </source>
</evidence>
<dbReference type="InterPro" id="IPR026961">
    <property type="entry name" value="PGG_dom"/>
</dbReference>
<feature type="domain" description="PGG" evidence="8">
    <location>
        <begin position="21"/>
        <end position="70"/>
    </location>
</feature>
<comment type="caution">
    <text evidence="9">The sequence shown here is derived from an EMBL/GenBank/DDBJ whole genome shotgun (WGS) entry which is preliminary data.</text>
</comment>
<dbReference type="AlphaFoldDB" id="A0ABD3EK27"/>
<comment type="subcellular location">
    <subcellularLocation>
        <location evidence="1">Membrane</location>
        <topology evidence="1">Multi-pass membrane protein</topology>
    </subcellularLocation>
</comment>
<keyword evidence="10" id="KW-1185">Reference proteome</keyword>
<feature type="transmembrane region" description="Helical" evidence="7">
    <location>
        <begin position="14"/>
        <end position="34"/>
    </location>
</feature>
<evidence type="ECO:0000256" key="3">
    <source>
        <dbReference type="ARBA" id="ARBA00022737"/>
    </source>
</evidence>